<dbReference type="AlphaFoldDB" id="A0A1T4Q573"/>
<dbReference type="Proteomes" id="UP000190888">
    <property type="component" value="Unassembled WGS sequence"/>
</dbReference>
<gene>
    <name evidence="2" type="ORF">SAMN04488132_107153</name>
</gene>
<dbReference type="CDD" id="cd03801">
    <property type="entry name" value="GT4_PimA-like"/>
    <property type="match status" value="1"/>
</dbReference>
<dbReference type="GO" id="GO:0016757">
    <property type="term" value="F:glycosyltransferase activity"/>
    <property type="evidence" value="ECO:0007669"/>
    <property type="project" value="InterPro"/>
</dbReference>
<dbReference type="STRING" id="413434.SAMN04488132_107153"/>
<protein>
    <submittedName>
        <fullName evidence="2">Glycosyltransferase involved in cell wall bisynthesis</fullName>
    </submittedName>
</protein>
<reference evidence="2 3" key="1">
    <citation type="submission" date="2017-02" db="EMBL/GenBank/DDBJ databases">
        <authorList>
            <person name="Peterson S.W."/>
        </authorList>
    </citation>
    <scope>NUCLEOTIDE SEQUENCE [LARGE SCALE GENOMIC DNA]</scope>
    <source>
        <strain evidence="2 3">DSM 22335</strain>
    </source>
</reference>
<dbReference type="Gene3D" id="3.40.50.2000">
    <property type="entry name" value="Glycogen Phosphorylase B"/>
    <property type="match status" value="2"/>
</dbReference>
<evidence type="ECO:0000313" key="2">
    <source>
        <dbReference type="EMBL" id="SJZ98923.1"/>
    </source>
</evidence>
<dbReference type="PANTHER" id="PTHR45947:SF3">
    <property type="entry name" value="SULFOQUINOVOSYL TRANSFERASE SQD2"/>
    <property type="match status" value="1"/>
</dbReference>
<proteinExistence type="predicted"/>
<dbReference type="OrthoDB" id="596635at2"/>
<name>A0A1T4Q573_9BACT</name>
<dbReference type="InterPro" id="IPR001296">
    <property type="entry name" value="Glyco_trans_1"/>
</dbReference>
<dbReference type="EMBL" id="FUWH01000007">
    <property type="protein sequence ID" value="SJZ98923.1"/>
    <property type="molecule type" value="Genomic_DNA"/>
</dbReference>
<dbReference type="InterPro" id="IPR050194">
    <property type="entry name" value="Glycosyltransferase_grp1"/>
</dbReference>
<sequence>MKILVAHPGTQHSFQLAKELEERGLLLRFYTCLAISDKSITGRLITKFLGGSSLRNRIIRSVPQKKIKCFLRLEWNTQKLLRKGADSESVLFERNRMFQELIPDHELMKADIVVGFDTSGWVLAERCKKLNKKFILDVSIAHSLAKQEVYKSIANRYPQWKSTIHYKSPEYIAYEQLEMETATCIMAASSFTKQTLIVNNIAQEKILINPYGVNSLDFKPIPKKRKQGDSIRFVFVGLVDARKGVPLLLESWNLLSLPGATLTLIGPVEEQVKHEILTQYPKVELVGKLSSAELRGVLPTYDVLVFPSFFEGFGLVVLEAMACGLAVITTTATCAVDLMEHFKDGIILEDYSVAGLAGSMRVLAEDQALLETISGNAIVKAEKFNWKAYGDRWESTLKKIHEKPGN</sequence>
<keyword evidence="3" id="KW-1185">Reference proteome</keyword>
<accession>A0A1T4Q573</accession>
<organism evidence="2 3">
    <name type="scientific">Sediminibacterium ginsengisoli</name>
    <dbReference type="NCBI Taxonomy" id="413434"/>
    <lineage>
        <taxon>Bacteria</taxon>
        <taxon>Pseudomonadati</taxon>
        <taxon>Bacteroidota</taxon>
        <taxon>Chitinophagia</taxon>
        <taxon>Chitinophagales</taxon>
        <taxon>Chitinophagaceae</taxon>
        <taxon>Sediminibacterium</taxon>
    </lineage>
</organism>
<keyword evidence="2" id="KW-0808">Transferase</keyword>
<dbReference type="RefSeq" id="WP_078831918.1">
    <property type="nucleotide sequence ID" value="NZ_FUWH01000007.1"/>
</dbReference>
<evidence type="ECO:0000313" key="3">
    <source>
        <dbReference type="Proteomes" id="UP000190888"/>
    </source>
</evidence>
<feature type="domain" description="Glycosyl transferase family 1" evidence="1">
    <location>
        <begin position="222"/>
        <end position="377"/>
    </location>
</feature>
<evidence type="ECO:0000259" key="1">
    <source>
        <dbReference type="Pfam" id="PF00534"/>
    </source>
</evidence>
<dbReference type="SUPFAM" id="SSF53756">
    <property type="entry name" value="UDP-Glycosyltransferase/glycogen phosphorylase"/>
    <property type="match status" value="1"/>
</dbReference>
<dbReference type="Pfam" id="PF00534">
    <property type="entry name" value="Glycos_transf_1"/>
    <property type="match status" value="1"/>
</dbReference>
<dbReference type="PANTHER" id="PTHR45947">
    <property type="entry name" value="SULFOQUINOVOSYL TRANSFERASE SQD2"/>
    <property type="match status" value="1"/>
</dbReference>